<keyword evidence="3 8" id="KW-0813">Transport</keyword>
<comment type="function">
    <text evidence="8">This protein is part of the stalk that links CF(0) to CF(1). It either transmits conformational changes from CF(0) to CF(1) or is implicated in proton conduction.</text>
</comment>
<evidence type="ECO:0000313" key="9">
    <source>
        <dbReference type="EMBL" id="ARW64351.1"/>
    </source>
</evidence>
<dbReference type="EMBL" id="MF101432">
    <property type="protein sequence ID" value="ARW64351.1"/>
    <property type="molecule type" value="Genomic_DNA"/>
</dbReference>
<keyword evidence="5 8" id="KW-0406">Ion transport</keyword>
<dbReference type="InterPro" id="IPR000711">
    <property type="entry name" value="ATPase_OSCP/dsu"/>
</dbReference>
<dbReference type="Gene3D" id="1.10.520.20">
    <property type="entry name" value="N-terminal domain of the delta subunit of the F1F0-ATP synthase"/>
    <property type="match status" value="1"/>
</dbReference>
<dbReference type="NCBIfam" id="TIGR01145">
    <property type="entry name" value="ATP_synt_delta"/>
    <property type="match status" value="1"/>
</dbReference>
<dbReference type="GO" id="GO:0045259">
    <property type="term" value="C:proton-transporting ATP synthase complex"/>
    <property type="evidence" value="ECO:0007669"/>
    <property type="project" value="UniProtKB-KW"/>
</dbReference>
<comment type="similarity">
    <text evidence="2 8">Belongs to the ATPase delta chain family.</text>
</comment>
<dbReference type="RefSeq" id="YP_009395371.1">
    <property type="nucleotide sequence ID" value="NC_035277.1"/>
</dbReference>
<geneLocation type="chloroplast" evidence="9"/>
<reference evidence="9" key="1">
    <citation type="journal article" date="2017" name="J. Phycol.">
        <title>Analysis of chloroplast genomes and a supermatrix inform reclassification of the Rhodomelaceae (Rhodophyta).</title>
        <authorList>
            <person name="Diaz-Tapia P."/>
            <person name="Maggs C.A."/>
            <person name="West J.A."/>
            <person name="Verbruggen H."/>
        </authorList>
    </citation>
    <scope>NUCLEOTIDE SEQUENCE</scope>
    <source>
        <strain evidence="9">PD763</strain>
    </source>
</reference>
<dbReference type="InterPro" id="IPR026015">
    <property type="entry name" value="ATP_synth_OSCP/delta_N_sf"/>
</dbReference>
<evidence type="ECO:0000256" key="2">
    <source>
        <dbReference type="ARBA" id="ARBA00007046"/>
    </source>
</evidence>
<evidence type="ECO:0000256" key="6">
    <source>
        <dbReference type="ARBA" id="ARBA00023136"/>
    </source>
</evidence>
<dbReference type="PANTHER" id="PTHR11910">
    <property type="entry name" value="ATP SYNTHASE DELTA CHAIN"/>
    <property type="match status" value="1"/>
</dbReference>
<dbReference type="GO" id="GO:0009535">
    <property type="term" value="C:chloroplast thylakoid membrane"/>
    <property type="evidence" value="ECO:0007669"/>
    <property type="project" value="UniProtKB-SubCell"/>
</dbReference>
<dbReference type="GeneID" id="33357390"/>
<gene>
    <name evidence="8 9" type="primary">atpD</name>
</gene>
<keyword evidence="9" id="KW-0150">Chloroplast</keyword>
<evidence type="ECO:0000256" key="3">
    <source>
        <dbReference type="ARBA" id="ARBA00022448"/>
    </source>
</evidence>
<comment type="subunit">
    <text evidence="8">F-type ATPases have 2 components, F(1) - the catalytic core - and F(0) - the membrane proton channel. F(1) has five subunits: alpha(3), beta(3), gamma(1), delta(1), epsilon(1). CF(0) has four main subunits: a(1), b(1), b'(1) and c(10-14). The alpha and beta chains form an alternating ring which encloses part of the gamma chain. F(1) is attached to F(0) by a central stalk formed by the gamma and epsilon chains, while a peripheral stalk is formed by the delta, b and b' chains.</text>
</comment>
<evidence type="ECO:0000256" key="7">
    <source>
        <dbReference type="ARBA" id="ARBA00023310"/>
    </source>
</evidence>
<dbReference type="Pfam" id="PF00213">
    <property type="entry name" value="OSCP"/>
    <property type="match status" value="1"/>
</dbReference>
<dbReference type="AlphaFoldDB" id="A0A1Z1MF05"/>
<evidence type="ECO:0000256" key="5">
    <source>
        <dbReference type="ARBA" id="ARBA00023065"/>
    </source>
</evidence>
<keyword evidence="7 8" id="KW-0066">ATP synthesis</keyword>
<organism evidence="9">
    <name type="scientific">Polysiphonia infestans</name>
    <dbReference type="NCBI Taxonomy" id="2006978"/>
    <lineage>
        <taxon>Eukaryota</taxon>
        <taxon>Rhodophyta</taxon>
        <taxon>Florideophyceae</taxon>
        <taxon>Rhodymeniophycidae</taxon>
        <taxon>Ceramiales</taxon>
        <taxon>Rhodomelaceae</taxon>
        <taxon>Polysiphonioideae</taxon>
        <taxon>Polysiphonia</taxon>
    </lineage>
</organism>
<keyword evidence="8" id="KW-0793">Thylakoid</keyword>
<dbReference type="PRINTS" id="PR00125">
    <property type="entry name" value="ATPASEDELTA"/>
</dbReference>
<comment type="subcellular location">
    <subcellularLocation>
        <location evidence="1">Membrane</location>
    </subcellularLocation>
    <subcellularLocation>
        <location evidence="8">Plastid</location>
        <location evidence="8">Chloroplast thylakoid membrane</location>
        <topology evidence="8">Peripheral membrane protein</topology>
    </subcellularLocation>
</comment>
<dbReference type="HAMAP" id="MF_01416">
    <property type="entry name" value="ATP_synth_delta_bact"/>
    <property type="match status" value="1"/>
</dbReference>
<keyword evidence="4 8" id="KW-0375">Hydrogen ion transport</keyword>
<evidence type="ECO:0000256" key="8">
    <source>
        <dbReference type="HAMAP-Rule" id="MF_01416"/>
    </source>
</evidence>
<dbReference type="SUPFAM" id="SSF47928">
    <property type="entry name" value="N-terminal domain of the delta subunit of the F1F0-ATP synthase"/>
    <property type="match status" value="1"/>
</dbReference>
<sequence>MSNQNFEEKVAIPYAEALITNAQSLGLLTEYKNELSSILSILSKSKDLESFLLSPLNSNFLKKEVLKELFKDQVQYFIMNFLFVLVERRRISFLKTIIKKYLAINYSLESTIIVELFSAVDLDEDQRFNLVDKIKFLTGSSQIKLLSKQDSSLIGGFIIKVGSKVIDMSLVGKLKKMYSYLNSN</sequence>
<name>A0A1Z1MF05_9FLOR</name>
<keyword evidence="6 8" id="KW-0472">Membrane</keyword>
<comment type="function">
    <text evidence="8">F(1)F(0) ATP synthase produces ATP from ADP in the presence of a proton or sodium gradient. F-type ATPases consist of two structural domains, F(1) containing the extramembraneous catalytic core and F(0) containing the membrane proton channel, linked together by a central stalk and a peripheral stalk. During catalysis, ATP synthesis in the catalytic domain of F(1) is coupled via a rotary mechanism of the central stalk subunits to proton translocation.</text>
</comment>
<accession>A0A1Z1MF05</accession>
<dbReference type="GO" id="GO:0046933">
    <property type="term" value="F:proton-transporting ATP synthase activity, rotational mechanism"/>
    <property type="evidence" value="ECO:0007669"/>
    <property type="project" value="UniProtKB-UniRule"/>
</dbReference>
<evidence type="ECO:0000256" key="1">
    <source>
        <dbReference type="ARBA" id="ARBA00004370"/>
    </source>
</evidence>
<evidence type="ECO:0000256" key="4">
    <source>
        <dbReference type="ARBA" id="ARBA00022781"/>
    </source>
</evidence>
<protein>
    <recommendedName>
        <fullName evidence="8">ATP synthase subunit delta, chloroplastic</fullName>
    </recommendedName>
    <alternativeName>
        <fullName evidence="8">ATP synthase F(1) sector subunit delta</fullName>
    </alternativeName>
    <alternativeName>
        <fullName evidence="8">F-type ATPase subunit delta</fullName>
    </alternativeName>
</protein>
<keyword evidence="9" id="KW-0934">Plastid</keyword>
<keyword evidence="8" id="KW-0139">CF(1)</keyword>
<proteinExistence type="inferred from homology"/>